<feature type="active site" description="Charge relay system" evidence="10">
    <location>
        <position position="109"/>
    </location>
</feature>
<evidence type="ECO:0000313" key="12">
    <source>
        <dbReference type="EMBL" id="KJM41153.1"/>
    </source>
</evidence>
<sequence>MKTTLYKDFTFEAAHRLPNVPDGHKCGRLHGHSFVVRLEITGEVDKHTGWIIDFAELKAIFKPTLDRLDHYYLNDIPGLENPTSEVLAQWIWNQVKPQLPILSAVIVKETCSAGCIYRGEYPRT</sequence>
<evidence type="ECO:0000256" key="8">
    <source>
        <dbReference type="ARBA" id="ARBA00048807"/>
    </source>
</evidence>
<dbReference type="RefSeq" id="WP_045292256.1">
    <property type="nucleotide sequence ID" value="NZ_JZYG01000002.1"/>
</dbReference>
<accession>A0AAE2JSH4</accession>
<evidence type="ECO:0000256" key="11">
    <source>
        <dbReference type="PIRSR" id="PIRSR006113-2"/>
    </source>
</evidence>
<proteinExistence type="inferred from homology"/>
<protein>
    <recommendedName>
        <fullName evidence="3 9">6-carboxy-5,6,7,8-tetrahydropterin synthase</fullName>
        <ecNumber evidence="9">4.-.-.-</ecNumber>
    </recommendedName>
</protein>
<dbReference type="SUPFAM" id="SSF55620">
    <property type="entry name" value="Tetrahydrobiopterin biosynthesis enzymes-like"/>
    <property type="match status" value="1"/>
</dbReference>
<comment type="cofactor">
    <cofactor evidence="9 11">
        <name>Zn(2+)</name>
        <dbReference type="ChEBI" id="CHEBI:29105"/>
    </cofactor>
    <text evidence="9 11">Binds 1 zinc ion per subunit.</text>
</comment>
<dbReference type="PIRSF" id="PIRSF006113">
    <property type="entry name" value="PTP_synth"/>
    <property type="match status" value="1"/>
</dbReference>
<dbReference type="GO" id="GO:0070497">
    <property type="term" value="F:6-carboxytetrahydropterin synthase activity"/>
    <property type="evidence" value="ECO:0007669"/>
    <property type="project" value="UniProtKB-EC"/>
</dbReference>
<evidence type="ECO:0000313" key="13">
    <source>
        <dbReference type="Proteomes" id="UP000033344"/>
    </source>
</evidence>
<dbReference type="PANTHER" id="PTHR12589">
    <property type="entry name" value="PYRUVOYL TETRAHYDROBIOPTERIN SYNTHASE"/>
    <property type="match status" value="1"/>
</dbReference>
<dbReference type="PANTHER" id="PTHR12589:SF7">
    <property type="entry name" value="6-PYRUVOYL TETRAHYDROBIOPTERIN SYNTHASE"/>
    <property type="match status" value="1"/>
</dbReference>
<dbReference type="InterPro" id="IPR007115">
    <property type="entry name" value="6-PTP_synth/QueD"/>
</dbReference>
<feature type="binding site" evidence="11">
    <location>
        <position position="15"/>
    </location>
    <ligand>
        <name>Zn(2+)</name>
        <dbReference type="ChEBI" id="CHEBI:29105"/>
    </ligand>
</feature>
<gene>
    <name evidence="12" type="ORF">SS44_01120</name>
</gene>
<dbReference type="GO" id="GO:0046872">
    <property type="term" value="F:metal ion binding"/>
    <property type="evidence" value="ECO:0007669"/>
    <property type="project" value="UniProtKB-KW"/>
</dbReference>
<evidence type="ECO:0000256" key="7">
    <source>
        <dbReference type="ARBA" id="ARBA00023239"/>
    </source>
</evidence>
<evidence type="ECO:0000256" key="9">
    <source>
        <dbReference type="PIRNR" id="PIRNR006113"/>
    </source>
</evidence>
<name>A0AAE2JSH4_ENTCL</name>
<dbReference type="Gene3D" id="3.30.479.10">
    <property type="entry name" value="6-pyruvoyl tetrahydropterin synthase/QueD"/>
    <property type="match status" value="1"/>
</dbReference>
<reference evidence="12 13" key="1">
    <citation type="submission" date="2015-03" db="EMBL/GenBank/DDBJ databases">
        <authorList>
            <person name="McCorrison J."/>
            <person name="Sanka R."/>
            <person name="Adams M."/>
            <person name="Brinkac L."/>
            <person name="Nierman W."/>
            <person name="Sutton G."/>
            <person name="Nelson K."/>
            <person name="Kiedrowski L."/>
            <person name="Guerrero D."/>
            <person name="Bonomo R."/>
        </authorList>
    </citation>
    <scope>NUCLEOTIDE SEQUENCE [LARGE SCALE GENOMIC DNA]</scope>
    <source>
        <strain evidence="12 13">42324</strain>
    </source>
</reference>
<evidence type="ECO:0000256" key="3">
    <source>
        <dbReference type="ARBA" id="ARBA00018141"/>
    </source>
</evidence>
<evidence type="ECO:0000256" key="4">
    <source>
        <dbReference type="ARBA" id="ARBA00022723"/>
    </source>
</evidence>
<dbReference type="EMBL" id="JZYG01000002">
    <property type="protein sequence ID" value="KJM41153.1"/>
    <property type="molecule type" value="Genomic_DNA"/>
</dbReference>
<dbReference type="GO" id="GO:0008616">
    <property type="term" value="P:tRNA queuosine(34) biosynthetic process"/>
    <property type="evidence" value="ECO:0007669"/>
    <property type="project" value="UniProtKB-KW"/>
</dbReference>
<dbReference type="InterPro" id="IPR038418">
    <property type="entry name" value="6-PTP_synth/QueD_sf"/>
</dbReference>
<organism evidence="12 13">
    <name type="scientific">Enterobacter cloacae subsp. cloacae</name>
    <dbReference type="NCBI Taxonomy" id="336306"/>
    <lineage>
        <taxon>Bacteria</taxon>
        <taxon>Pseudomonadati</taxon>
        <taxon>Pseudomonadota</taxon>
        <taxon>Gammaproteobacteria</taxon>
        <taxon>Enterobacterales</taxon>
        <taxon>Enterobacteriaceae</taxon>
        <taxon>Enterobacter</taxon>
        <taxon>Enterobacter cloacae complex</taxon>
    </lineage>
</organism>
<evidence type="ECO:0000256" key="6">
    <source>
        <dbReference type="ARBA" id="ARBA00022833"/>
    </source>
</evidence>
<dbReference type="FunFam" id="3.30.479.10:FF:000001">
    <property type="entry name" value="6-carboxy-5,6,7,8-tetrahydropterin synthase"/>
    <property type="match status" value="1"/>
</dbReference>
<keyword evidence="6 9" id="KW-0862">Zinc</keyword>
<keyword evidence="5 9" id="KW-0671">Queuosine biosynthesis</keyword>
<keyword evidence="4 9" id="KW-0479">Metal-binding</keyword>
<keyword evidence="7 9" id="KW-0456">Lyase</keyword>
<feature type="active site" description="Proton acceptor" evidence="10">
    <location>
        <position position="26"/>
    </location>
</feature>
<comment type="catalytic activity">
    <reaction evidence="8 9">
        <text>7,8-dihydroneopterin 3'-triphosphate + H2O = 6-carboxy-5,6,7,8-tetrahydropterin + triphosphate + acetaldehyde + 2 H(+)</text>
        <dbReference type="Rhea" id="RHEA:27966"/>
        <dbReference type="ChEBI" id="CHEBI:15343"/>
        <dbReference type="ChEBI" id="CHEBI:15377"/>
        <dbReference type="ChEBI" id="CHEBI:15378"/>
        <dbReference type="ChEBI" id="CHEBI:18036"/>
        <dbReference type="ChEBI" id="CHEBI:58462"/>
        <dbReference type="ChEBI" id="CHEBI:61032"/>
        <dbReference type="EC" id="4.1.2.50"/>
    </reaction>
</comment>
<evidence type="ECO:0000256" key="2">
    <source>
        <dbReference type="ARBA" id="ARBA00008900"/>
    </source>
</evidence>
<feature type="binding site" evidence="11">
    <location>
        <position position="32"/>
    </location>
    <ligand>
        <name>Zn(2+)</name>
        <dbReference type="ChEBI" id="CHEBI:29105"/>
    </ligand>
</feature>
<evidence type="ECO:0000256" key="5">
    <source>
        <dbReference type="ARBA" id="ARBA00022785"/>
    </source>
</evidence>
<feature type="active site" description="Charge relay system" evidence="10">
    <location>
        <position position="70"/>
    </location>
</feature>
<comment type="similarity">
    <text evidence="2 9">Belongs to the PTPS family. QueD subfamily.</text>
</comment>
<evidence type="ECO:0000256" key="1">
    <source>
        <dbReference type="ARBA" id="ARBA00005061"/>
    </source>
</evidence>
<dbReference type="EC" id="4.-.-.-" evidence="9"/>
<dbReference type="AlphaFoldDB" id="A0AAE2JSH4"/>
<dbReference type="Pfam" id="PF01242">
    <property type="entry name" value="PTPS"/>
    <property type="match status" value="1"/>
</dbReference>
<comment type="caution">
    <text evidence="12">The sequence shown here is derived from an EMBL/GenBank/DDBJ whole genome shotgun (WGS) entry which is preliminary data.</text>
</comment>
<feature type="binding site" evidence="11">
    <location>
        <position position="30"/>
    </location>
    <ligand>
        <name>Zn(2+)</name>
        <dbReference type="ChEBI" id="CHEBI:29105"/>
    </ligand>
</feature>
<evidence type="ECO:0000256" key="10">
    <source>
        <dbReference type="PIRSR" id="PIRSR006113-1"/>
    </source>
</evidence>
<dbReference type="Proteomes" id="UP000033344">
    <property type="component" value="Unassembled WGS sequence"/>
</dbReference>
<comment type="pathway">
    <text evidence="1 9">Purine metabolism; 7-cyano-7-deazaguanine biosynthesis.</text>
</comment>
<dbReference type="NCBIfam" id="TIGR03367">
    <property type="entry name" value="queuosine_QueD"/>
    <property type="match status" value="1"/>
</dbReference>